<dbReference type="PANTHER" id="PTHR32153">
    <property type="entry name" value="OJ000223_09.16 PROTEIN"/>
    <property type="match status" value="1"/>
</dbReference>
<feature type="domain" description="At1g61320/AtMIF1 LRR" evidence="1">
    <location>
        <begin position="108"/>
        <end position="382"/>
    </location>
</feature>
<evidence type="ECO:0000313" key="2">
    <source>
        <dbReference type="EMBL" id="KQK21053.1"/>
    </source>
</evidence>
<reference evidence="3" key="3">
    <citation type="submission" date="2018-08" db="UniProtKB">
        <authorList>
            <consortium name="EnsemblPlants"/>
        </authorList>
    </citation>
    <scope>IDENTIFICATION</scope>
    <source>
        <strain evidence="3">cv. Bd21</strain>
    </source>
</reference>
<evidence type="ECO:0000313" key="4">
    <source>
        <dbReference type="Proteomes" id="UP000008810"/>
    </source>
</evidence>
<dbReference type="Proteomes" id="UP000008810">
    <property type="component" value="Chromosome 1"/>
</dbReference>
<keyword evidence="4" id="KW-1185">Reference proteome</keyword>
<dbReference type="OrthoDB" id="608283at2759"/>
<reference evidence="2 3" key="1">
    <citation type="journal article" date="2010" name="Nature">
        <title>Genome sequencing and analysis of the model grass Brachypodium distachyon.</title>
        <authorList>
            <consortium name="International Brachypodium Initiative"/>
        </authorList>
    </citation>
    <scope>NUCLEOTIDE SEQUENCE [LARGE SCALE GENOMIC DNA]</scope>
    <source>
        <strain evidence="2 3">Bd21</strain>
    </source>
</reference>
<dbReference type="EMBL" id="CM000880">
    <property type="protein sequence ID" value="KQK21053.1"/>
    <property type="molecule type" value="Genomic_DNA"/>
</dbReference>
<name>A0A0Q3HEV0_BRADI</name>
<dbReference type="Gramene" id="KQK21053">
    <property type="protein sequence ID" value="KQK21053"/>
    <property type="gene ID" value="BRADI_1g58410v3"/>
</dbReference>
<dbReference type="InterPro" id="IPR055357">
    <property type="entry name" value="LRR_At1g61320_AtMIF1"/>
</dbReference>
<sequence>MGKVGNGDDMLSMLPDDILVNILDRLNPWLQPRRNLDLQYSIRLLCVRFYLNGDDPESIGHAAAHAMATREVDKVEFTVLISKDDIYDDDMVEYGRQFRVFSDACPDALGGLTSLCLKSLRFGESDILNVLTTCKRLEHLQLFDCDSGNCTTLQVEHSQLDELSVIQCRFEKVMLNWLPKLTRMAFEGWISFQDPLFVGYVPLLEAVSLTNVALSWHKNVRLSEFLGGISVRDLKLGFSSKKIWVQPECPTKRMGASVFHQLRFVNLVDIPERYDLIWTMFILEAAPSLKELHMTVWDYPCGTETDQEKRRACLYSENKAVEWESSASDFKHHSLATLTIFGFETEDYLVRYIRHAMATAVNLEDVFLYERLVCDGCPGKKPSKPFKFPRTKRQSLH</sequence>
<evidence type="ECO:0000259" key="1">
    <source>
        <dbReference type="Pfam" id="PF23622"/>
    </source>
</evidence>
<dbReference type="EnsemblPlants" id="KQK21053">
    <property type="protein sequence ID" value="KQK21053"/>
    <property type="gene ID" value="BRADI_1g58410v3"/>
</dbReference>
<dbReference type="InterPro" id="IPR044997">
    <property type="entry name" value="F-box_plant"/>
</dbReference>
<reference evidence="2" key="2">
    <citation type="submission" date="2017-06" db="EMBL/GenBank/DDBJ databases">
        <title>WGS assembly of Brachypodium distachyon.</title>
        <authorList>
            <consortium name="The International Brachypodium Initiative"/>
            <person name="Lucas S."/>
            <person name="Harmon-Smith M."/>
            <person name="Lail K."/>
            <person name="Tice H."/>
            <person name="Grimwood J."/>
            <person name="Bruce D."/>
            <person name="Barry K."/>
            <person name="Shu S."/>
            <person name="Lindquist E."/>
            <person name="Wang M."/>
            <person name="Pitluck S."/>
            <person name="Vogel J.P."/>
            <person name="Garvin D.F."/>
            <person name="Mockler T.C."/>
            <person name="Schmutz J."/>
            <person name="Rokhsar D."/>
            <person name="Bevan M.W."/>
        </authorList>
    </citation>
    <scope>NUCLEOTIDE SEQUENCE</scope>
    <source>
        <strain evidence="2">Bd21</strain>
    </source>
</reference>
<dbReference type="Pfam" id="PF23622">
    <property type="entry name" value="LRR_At1g61320_AtMIF1"/>
    <property type="match status" value="1"/>
</dbReference>
<dbReference type="InterPro" id="IPR032675">
    <property type="entry name" value="LRR_dom_sf"/>
</dbReference>
<proteinExistence type="predicted"/>
<accession>A0A0Q3HEV0</accession>
<gene>
    <name evidence="2" type="ORF">BRADI_1g58410v3</name>
</gene>
<organism evidence="2">
    <name type="scientific">Brachypodium distachyon</name>
    <name type="common">Purple false brome</name>
    <name type="synonym">Trachynia distachya</name>
    <dbReference type="NCBI Taxonomy" id="15368"/>
    <lineage>
        <taxon>Eukaryota</taxon>
        <taxon>Viridiplantae</taxon>
        <taxon>Streptophyta</taxon>
        <taxon>Embryophyta</taxon>
        <taxon>Tracheophyta</taxon>
        <taxon>Spermatophyta</taxon>
        <taxon>Magnoliopsida</taxon>
        <taxon>Liliopsida</taxon>
        <taxon>Poales</taxon>
        <taxon>Poaceae</taxon>
        <taxon>BOP clade</taxon>
        <taxon>Pooideae</taxon>
        <taxon>Stipodae</taxon>
        <taxon>Brachypodieae</taxon>
        <taxon>Brachypodium</taxon>
    </lineage>
</organism>
<dbReference type="SUPFAM" id="SSF52047">
    <property type="entry name" value="RNI-like"/>
    <property type="match status" value="1"/>
</dbReference>
<dbReference type="InParanoid" id="A0A0Q3HEV0"/>
<evidence type="ECO:0000313" key="3">
    <source>
        <dbReference type="EnsemblPlants" id="KQK21053"/>
    </source>
</evidence>
<dbReference type="AlphaFoldDB" id="A0A0Q3HEV0"/>
<dbReference type="Gene3D" id="3.80.10.10">
    <property type="entry name" value="Ribonuclease Inhibitor"/>
    <property type="match status" value="1"/>
</dbReference>
<protein>
    <recommendedName>
        <fullName evidence="1">At1g61320/AtMIF1 LRR domain-containing protein</fullName>
    </recommendedName>
</protein>